<organism evidence="1">
    <name type="scientific">Anguilla anguilla</name>
    <name type="common">European freshwater eel</name>
    <name type="synonym">Muraena anguilla</name>
    <dbReference type="NCBI Taxonomy" id="7936"/>
    <lineage>
        <taxon>Eukaryota</taxon>
        <taxon>Metazoa</taxon>
        <taxon>Chordata</taxon>
        <taxon>Craniata</taxon>
        <taxon>Vertebrata</taxon>
        <taxon>Euteleostomi</taxon>
        <taxon>Actinopterygii</taxon>
        <taxon>Neopterygii</taxon>
        <taxon>Teleostei</taxon>
        <taxon>Anguilliformes</taxon>
        <taxon>Anguillidae</taxon>
        <taxon>Anguilla</taxon>
    </lineage>
</organism>
<sequence length="41" mass="4482">MKCTQTPCDVVHRFPLGQSVSLCSTFIRSHCLFPSEGNSAP</sequence>
<protein>
    <submittedName>
        <fullName evidence="1">Uncharacterized protein</fullName>
    </submittedName>
</protein>
<name>A0A0E9S9F5_ANGAN</name>
<dbReference type="EMBL" id="GBXM01070538">
    <property type="protein sequence ID" value="JAH38039.1"/>
    <property type="molecule type" value="Transcribed_RNA"/>
</dbReference>
<evidence type="ECO:0000313" key="1">
    <source>
        <dbReference type="EMBL" id="JAH38039.1"/>
    </source>
</evidence>
<proteinExistence type="predicted"/>
<accession>A0A0E9S9F5</accession>
<reference evidence="1" key="2">
    <citation type="journal article" date="2015" name="Fish Shellfish Immunol.">
        <title>Early steps in the European eel (Anguilla anguilla)-Vibrio vulnificus interaction in the gills: Role of the RtxA13 toxin.</title>
        <authorList>
            <person name="Callol A."/>
            <person name="Pajuelo D."/>
            <person name="Ebbesson L."/>
            <person name="Teles M."/>
            <person name="MacKenzie S."/>
            <person name="Amaro C."/>
        </authorList>
    </citation>
    <scope>NUCLEOTIDE SEQUENCE</scope>
</reference>
<reference evidence="1" key="1">
    <citation type="submission" date="2014-11" db="EMBL/GenBank/DDBJ databases">
        <authorList>
            <person name="Amaro Gonzalez C."/>
        </authorList>
    </citation>
    <scope>NUCLEOTIDE SEQUENCE</scope>
</reference>
<dbReference type="AlphaFoldDB" id="A0A0E9S9F5"/>